<reference evidence="1 2" key="1">
    <citation type="journal article" date="2016" name="Nat. Commun.">
        <title>Thousands of microbial genomes shed light on interconnected biogeochemical processes in an aquifer system.</title>
        <authorList>
            <person name="Anantharaman K."/>
            <person name="Brown C.T."/>
            <person name="Hug L.A."/>
            <person name="Sharon I."/>
            <person name="Castelle C.J."/>
            <person name="Probst A.J."/>
            <person name="Thomas B.C."/>
            <person name="Singh A."/>
            <person name="Wilkins M.J."/>
            <person name="Karaoz U."/>
            <person name="Brodie E.L."/>
            <person name="Williams K.H."/>
            <person name="Hubbard S.S."/>
            <person name="Banfield J.F."/>
        </authorList>
    </citation>
    <scope>NUCLEOTIDE SEQUENCE [LARGE SCALE GENOMIC DNA]</scope>
</reference>
<dbReference type="EMBL" id="MFFF01000029">
    <property type="protein sequence ID" value="OGE98602.1"/>
    <property type="molecule type" value="Genomic_DNA"/>
</dbReference>
<evidence type="ECO:0000313" key="2">
    <source>
        <dbReference type="Proteomes" id="UP000177235"/>
    </source>
</evidence>
<evidence type="ECO:0000313" key="1">
    <source>
        <dbReference type="EMBL" id="OGE98602.1"/>
    </source>
</evidence>
<protein>
    <submittedName>
        <fullName evidence="1">Uncharacterized protein</fullName>
    </submittedName>
</protein>
<name>A0A1F5Q9M5_9BACT</name>
<accession>A0A1F5Q9M5</accession>
<organism evidence="1 2">
    <name type="scientific">Candidatus Doudnabacteria bacterium RIFCSPLOWO2_02_FULL_48_13</name>
    <dbReference type="NCBI Taxonomy" id="1817845"/>
    <lineage>
        <taxon>Bacteria</taxon>
        <taxon>Candidatus Doudnaibacteriota</taxon>
    </lineage>
</organism>
<proteinExistence type="predicted"/>
<gene>
    <name evidence="1" type="ORF">A3J05_01310</name>
</gene>
<sequence>MKPEIAIFNLGRFPQAYLKIDPTISPMFGLAATRSGMTKSGIPSAVVVFTVGAGPRELFAGLRAG</sequence>
<dbReference type="AlphaFoldDB" id="A0A1F5Q9M5"/>
<comment type="caution">
    <text evidence="1">The sequence shown here is derived from an EMBL/GenBank/DDBJ whole genome shotgun (WGS) entry which is preliminary data.</text>
</comment>
<dbReference type="Proteomes" id="UP000177235">
    <property type="component" value="Unassembled WGS sequence"/>
</dbReference>